<dbReference type="GO" id="GO:0000287">
    <property type="term" value="F:magnesium ion binding"/>
    <property type="evidence" value="ECO:0007669"/>
    <property type="project" value="UniProtKB-UniRule"/>
</dbReference>
<keyword evidence="5" id="KW-0800">Toxin</keyword>
<keyword evidence="3 5" id="KW-0479">Metal-binding</keyword>
<dbReference type="PANTHER" id="PTHR42188">
    <property type="entry name" value="23S RRNA-SPECIFIC ENDONUCLEASE VAPC20"/>
    <property type="match status" value="1"/>
</dbReference>
<keyword evidence="8" id="KW-1185">Reference proteome</keyword>
<evidence type="ECO:0000256" key="3">
    <source>
        <dbReference type="ARBA" id="ARBA00022723"/>
    </source>
</evidence>
<evidence type="ECO:0000313" key="8">
    <source>
        <dbReference type="Proteomes" id="UP000282654"/>
    </source>
</evidence>
<evidence type="ECO:0000256" key="5">
    <source>
        <dbReference type="HAMAP-Rule" id="MF_00265"/>
    </source>
</evidence>
<dbReference type="HAMAP" id="MF_00265">
    <property type="entry name" value="VapC_Nob1"/>
    <property type="match status" value="1"/>
</dbReference>
<sequence length="147" mass="16798">MSKMRQIFVDTSFWYAHAFAGDAHHREAVAFLSHVPAPLVTSNFVFNELMTILRYDFGHHVAVKYGKHLRESKICTLVRLNTADEETAWALFLKHSDQNFSFTDCTSFALMRRLGINEAAAFDGHFDAAGFTRLPAVPLRKKPPKRR</sequence>
<protein>
    <recommendedName>
        <fullName evidence="5">Ribonuclease VapC</fullName>
        <shortName evidence="5">RNase VapC</shortName>
        <ecNumber evidence="5">3.1.-.-</ecNumber>
    </recommendedName>
    <alternativeName>
        <fullName evidence="5">Toxin VapC</fullName>
    </alternativeName>
</protein>
<dbReference type="GO" id="GO:0016075">
    <property type="term" value="P:rRNA catabolic process"/>
    <property type="evidence" value="ECO:0007669"/>
    <property type="project" value="TreeGrafter"/>
</dbReference>
<keyword evidence="4 5" id="KW-0378">Hydrolase</keyword>
<feature type="binding site" evidence="5">
    <location>
        <position position="104"/>
    </location>
    <ligand>
        <name>Mg(2+)</name>
        <dbReference type="ChEBI" id="CHEBI:18420"/>
    </ligand>
</feature>
<dbReference type="EMBL" id="RKRE01000003">
    <property type="protein sequence ID" value="RPF42646.1"/>
    <property type="molecule type" value="Genomic_DNA"/>
</dbReference>
<dbReference type="InterPro" id="IPR022907">
    <property type="entry name" value="VapC_family"/>
</dbReference>
<dbReference type="GO" id="GO:0004521">
    <property type="term" value="F:RNA endonuclease activity"/>
    <property type="evidence" value="ECO:0007669"/>
    <property type="project" value="InterPro"/>
</dbReference>
<name>A0A3N5ACP0_9THEO</name>
<keyword evidence="5" id="KW-0460">Magnesium</keyword>
<dbReference type="PANTHER" id="PTHR42188:SF1">
    <property type="entry name" value="23S RRNA-SPECIFIC ENDONUCLEASE VAPC20"/>
    <property type="match status" value="1"/>
</dbReference>
<keyword evidence="2 5" id="KW-0540">Nuclease</keyword>
<evidence type="ECO:0000256" key="2">
    <source>
        <dbReference type="ARBA" id="ARBA00022722"/>
    </source>
</evidence>
<dbReference type="SUPFAM" id="SSF88723">
    <property type="entry name" value="PIN domain-like"/>
    <property type="match status" value="1"/>
</dbReference>
<dbReference type="GO" id="GO:0090729">
    <property type="term" value="F:toxin activity"/>
    <property type="evidence" value="ECO:0007669"/>
    <property type="project" value="UniProtKB-KW"/>
</dbReference>
<evidence type="ECO:0000256" key="1">
    <source>
        <dbReference type="ARBA" id="ARBA00022649"/>
    </source>
</evidence>
<evidence type="ECO:0000313" key="7">
    <source>
        <dbReference type="EMBL" id="RPF42646.1"/>
    </source>
</evidence>
<comment type="cofactor">
    <cofactor evidence="5">
        <name>Mg(2+)</name>
        <dbReference type="ChEBI" id="CHEBI:18420"/>
    </cofactor>
</comment>
<gene>
    <name evidence="5" type="primary">vapC</name>
    <name evidence="7" type="ORF">EDD75_1751</name>
</gene>
<reference evidence="7 8" key="1">
    <citation type="submission" date="2018-11" db="EMBL/GenBank/DDBJ databases">
        <title>Genomic Encyclopedia of Type Strains, Phase IV (KMG-IV): sequencing the most valuable type-strain genomes for metagenomic binning, comparative biology and taxonomic classification.</title>
        <authorList>
            <person name="Goeker M."/>
        </authorList>
    </citation>
    <scope>NUCLEOTIDE SEQUENCE [LARGE SCALE GENOMIC DNA]</scope>
    <source>
        <strain evidence="7 8">DSM 102936</strain>
    </source>
</reference>
<dbReference type="Proteomes" id="UP000282654">
    <property type="component" value="Unassembled WGS sequence"/>
</dbReference>
<evidence type="ECO:0000259" key="6">
    <source>
        <dbReference type="Pfam" id="PF01850"/>
    </source>
</evidence>
<dbReference type="GO" id="GO:0016787">
    <property type="term" value="F:hydrolase activity"/>
    <property type="evidence" value="ECO:0007669"/>
    <property type="project" value="UniProtKB-KW"/>
</dbReference>
<dbReference type="AlphaFoldDB" id="A0A3N5ACP0"/>
<accession>A0A3N5ACP0</accession>
<comment type="similarity">
    <text evidence="5">Belongs to the PINc/VapC protein family.</text>
</comment>
<dbReference type="InterPro" id="IPR029060">
    <property type="entry name" value="PIN-like_dom_sf"/>
</dbReference>
<comment type="caution">
    <text evidence="7">The sequence shown here is derived from an EMBL/GenBank/DDBJ whole genome shotgun (WGS) entry which is preliminary data.</text>
</comment>
<dbReference type="Gene3D" id="3.40.50.1010">
    <property type="entry name" value="5'-nuclease"/>
    <property type="match status" value="1"/>
</dbReference>
<feature type="domain" description="PIN" evidence="6">
    <location>
        <begin position="7"/>
        <end position="130"/>
    </location>
</feature>
<evidence type="ECO:0000256" key="4">
    <source>
        <dbReference type="ARBA" id="ARBA00022801"/>
    </source>
</evidence>
<dbReference type="EC" id="3.1.-.-" evidence="5"/>
<comment type="function">
    <text evidence="5">Toxic component of a toxin-antitoxin (TA) system. An RNase.</text>
</comment>
<proteinExistence type="inferred from homology"/>
<feature type="binding site" evidence="5">
    <location>
        <position position="10"/>
    </location>
    <ligand>
        <name>Mg(2+)</name>
        <dbReference type="ChEBI" id="CHEBI:18420"/>
    </ligand>
</feature>
<organism evidence="7 8">
    <name type="scientific">Thermodesulfitimonas autotrophica</name>
    <dbReference type="NCBI Taxonomy" id="1894989"/>
    <lineage>
        <taxon>Bacteria</taxon>
        <taxon>Bacillati</taxon>
        <taxon>Bacillota</taxon>
        <taxon>Clostridia</taxon>
        <taxon>Thermoanaerobacterales</taxon>
        <taxon>Thermoanaerobacteraceae</taxon>
        <taxon>Thermodesulfitimonas</taxon>
    </lineage>
</organism>
<dbReference type="InterPro" id="IPR039018">
    <property type="entry name" value="VapC20-like"/>
</dbReference>
<dbReference type="Pfam" id="PF01850">
    <property type="entry name" value="PIN"/>
    <property type="match status" value="1"/>
</dbReference>
<dbReference type="InterPro" id="IPR002716">
    <property type="entry name" value="PIN_dom"/>
</dbReference>
<keyword evidence="1 5" id="KW-1277">Toxin-antitoxin system</keyword>